<dbReference type="EC" id="3.2.1.106" evidence="11"/>
<evidence type="ECO:0000256" key="5">
    <source>
        <dbReference type="ARBA" id="ARBA00022824"/>
    </source>
</evidence>
<keyword evidence="6" id="KW-0735">Signal-anchor</keyword>
<dbReference type="GO" id="GO:0005789">
    <property type="term" value="C:endoplasmic reticulum membrane"/>
    <property type="evidence" value="ECO:0007669"/>
    <property type="project" value="UniProtKB-SubCell"/>
</dbReference>
<keyword evidence="14" id="KW-1185">Reference proteome</keyword>
<dbReference type="EMBL" id="AUPL01006753">
    <property type="protein sequence ID" value="ESL05592.1"/>
    <property type="molecule type" value="Genomic_DNA"/>
</dbReference>
<evidence type="ECO:0000256" key="1">
    <source>
        <dbReference type="ARBA" id="ARBA00004648"/>
    </source>
</evidence>
<protein>
    <recommendedName>
        <fullName evidence="11">mannosyl-oligosaccharide glucosidase</fullName>
        <ecNumber evidence="11">3.2.1.106</ecNumber>
    </recommendedName>
</protein>
<dbReference type="InterPro" id="IPR008928">
    <property type="entry name" value="6-hairpin_glycosidase_sf"/>
</dbReference>
<evidence type="ECO:0000256" key="8">
    <source>
        <dbReference type="ARBA" id="ARBA00023136"/>
    </source>
</evidence>
<evidence type="ECO:0000256" key="3">
    <source>
        <dbReference type="ARBA" id="ARBA00022692"/>
    </source>
</evidence>
<dbReference type="InterPro" id="IPR004888">
    <property type="entry name" value="Glycoside_hydrolase_63"/>
</dbReference>
<evidence type="ECO:0000256" key="7">
    <source>
        <dbReference type="ARBA" id="ARBA00022989"/>
    </source>
</evidence>
<dbReference type="Gene3D" id="1.50.10.10">
    <property type="match status" value="1"/>
</dbReference>
<dbReference type="Proteomes" id="UP000031737">
    <property type="component" value="Unassembled WGS sequence"/>
</dbReference>
<comment type="subcellular location">
    <subcellularLocation>
        <location evidence="1">Endoplasmic reticulum membrane</location>
        <topology evidence="1">Single-pass type II membrane protein</topology>
    </subcellularLocation>
</comment>
<dbReference type="GO" id="GO:0006487">
    <property type="term" value="P:protein N-linked glycosylation"/>
    <property type="evidence" value="ECO:0007669"/>
    <property type="project" value="TreeGrafter"/>
</dbReference>
<name>A0A061IX77_TRYRA</name>
<dbReference type="Pfam" id="PF03200">
    <property type="entry name" value="Glyco_hydro_63"/>
    <property type="match status" value="1"/>
</dbReference>
<keyword evidence="4" id="KW-0378">Hydrolase</keyword>
<evidence type="ECO:0000256" key="10">
    <source>
        <dbReference type="ARBA" id="ARBA00023295"/>
    </source>
</evidence>
<reference evidence="13 14" key="1">
    <citation type="submission" date="2013-07" db="EMBL/GenBank/DDBJ databases">
        <authorList>
            <person name="Stoco P.H."/>
            <person name="Wagner G."/>
            <person name="Gerber A."/>
            <person name="Zaha A."/>
            <person name="Thompson C."/>
            <person name="Bartholomeu D.C."/>
            <person name="Luckemeyer D.D."/>
            <person name="Bahia D."/>
            <person name="Loreto E."/>
            <person name="Prestes E.B."/>
            <person name="Lima F.M."/>
            <person name="Rodrigues-Luiz G."/>
            <person name="Vallejo G.A."/>
            <person name="Filho J.F."/>
            <person name="Monteiro K.M."/>
            <person name="Tyler K.M."/>
            <person name="de Almeida L.G."/>
            <person name="Ortiz M.F."/>
            <person name="Siervo M.A."/>
            <person name="de Moraes M.H."/>
            <person name="Cunha O.L."/>
            <person name="Mendonca-Neto R."/>
            <person name="Silva R."/>
            <person name="Teixeira S.M."/>
            <person name="Murta S.M."/>
            <person name="Sincero T.C."/>
            <person name="Mendes T.A."/>
            <person name="Urmenyi T.P."/>
            <person name="Silva V.G."/>
            <person name="da Rocha W.D."/>
            <person name="Andersson B."/>
            <person name="Romanha A.J."/>
            <person name="Steindel M."/>
            <person name="de Vasconcelos A.T."/>
            <person name="Grisard E.C."/>
        </authorList>
    </citation>
    <scope>NUCLEOTIDE SEQUENCE [LARGE SCALE GENOMIC DNA]</scope>
    <source>
        <strain evidence="13 14">SC58</strain>
    </source>
</reference>
<proteinExistence type="inferred from homology"/>
<evidence type="ECO:0000256" key="6">
    <source>
        <dbReference type="ARBA" id="ARBA00022968"/>
    </source>
</evidence>
<gene>
    <name evidence="13" type="ORF">TRSC58_06753</name>
</gene>
<organism evidence="13 14">
    <name type="scientific">Trypanosoma rangeli SC58</name>
    <dbReference type="NCBI Taxonomy" id="429131"/>
    <lineage>
        <taxon>Eukaryota</taxon>
        <taxon>Discoba</taxon>
        <taxon>Euglenozoa</taxon>
        <taxon>Kinetoplastea</taxon>
        <taxon>Metakinetoplastina</taxon>
        <taxon>Trypanosomatida</taxon>
        <taxon>Trypanosomatidae</taxon>
        <taxon>Trypanosoma</taxon>
        <taxon>Herpetosoma</taxon>
    </lineage>
</organism>
<feature type="domain" description="Glycosyl hydrolase family 63 C-terminal" evidence="12">
    <location>
        <begin position="22"/>
        <end position="239"/>
    </location>
</feature>
<comment type="caution">
    <text evidence="13">The sequence shown here is derived from an EMBL/GenBank/DDBJ whole genome shotgun (WGS) entry which is preliminary data.</text>
</comment>
<evidence type="ECO:0000313" key="14">
    <source>
        <dbReference type="Proteomes" id="UP000031737"/>
    </source>
</evidence>
<keyword evidence="7" id="KW-1133">Transmembrane helix</keyword>
<dbReference type="InterPro" id="IPR012341">
    <property type="entry name" value="6hp_glycosidase-like_sf"/>
</dbReference>
<comment type="similarity">
    <text evidence="2">Belongs to the glycosyl hydrolase 63 family.</text>
</comment>
<evidence type="ECO:0000256" key="9">
    <source>
        <dbReference type="ARBA" id="ARBA00023180"/>
    </source>
</evidence>
<keyword evidence="8" id="KW-0472">Membrane</keyword>
<dbReference type="AlphaFoldDB" id="A0A061IX77"/>
<keyword evidence="10" id="KW-0326">Glycosidase</keyword>
<evidence type="ECO:0000313" key="13">
    <source>
        <dbReference type="EMBL" id="ESL05592.1"/>
    </source>
</evidence>
<evidence type="ECO:0000259" key="12">
    <source>
        <dbReference type="Pfam" id="PF03200"/>
    </source>
</evidence>
<dbReference type="GO" id="GO:0009311">
    <property type="term" value="P:oligosaccharide metabolic process"/>
    <property type="evidence" value="ECO:0007669"/>
    <property type="project" value="InterPro"/>
</dbReference>
<dbReference type="GO" id="GO:0004573">
    <property type="term" value="F:Glc3Man9GlcNAc2 oligosaccharide glucosidase activity"/>
    <property type="evidence" value="ECO:0007669"/>
    <property type="project" value="UniProtKB-EC"/>
</dbReference>
<dbReference type="VEuPathDB" id="TriTrypDB:TRSC58_06753"/>
<evidence type="ECO:0000256" key="11">
    <source>
        <dbReference type="ARBA" id="ARBA00038888"/>
    </source>
</evidence>
<evidence type="ECO:0000256" key="4">
    <source>
        <dbReference type="ARBA" id="ARBA00022801"/>
    </source>
</evidence>
<dbReference type="PANTHER" id="PTHR10412">
    <property type="entry name" value="MANNOSYL-OLIGOSACCHARIDE GLUCOSIDASE"/>
    <property type="match status" value="1"/>
</dbReference>
<dbReference type="PANTHER" id="PTHR10412:SF11">
    <property type="entry name" value="MANNOSYL-OLIGOSACCHARIDE GLUCOSIDASE"/>
    <property type="match status" value="1"/>
</dbReference>
<dbReference type="InterPro" id="IPR031335">
    <property type="entry name" value="Glyco_hydro_63_C"/>
</dbReference>
<keyword evidence="3" id="KW-0812">Transmembrane</keyword>
<evidence type="ECO:0000256" key="2">
    <source>
        <dbReference type="ARBA" id="ARBA00010833"/>
    </source>
</evidence>
<accession>A0A061IX77</accession>
<sequence>MSLEALVAAEAMKVSVNNTPPGYRWRSRDNYRIPSSGMPDYPRHACPGQHGRGAHVDLFSWVALLSSIISDIELYLGLPETVPKRLWLGWLDAAHWDARHQRYADRAGCSADSFSPYVGYANLYPLLLGIVDNKERALKVIELAKAELMTQYGMMSVSYASVRAARHAGLRHDNRWMGHIWISTNVLMAHALRTKYVGLLGEPATELFNQLRSSMLKTSGETPWVREAYNPVEGSAESTVSLMADRAIWLGLLERSR</sequence>
<keyword evidence="5" id="KW-0256">Endoplasmic reticulum</keyword>
<dbReference type="SUPFAM" id="SSF48208">
    <property type="entry name" value="Six-hairpin glycosidases"/>
    <property type="match status" value="1"/>
</dbReference>
<dbReference type="OrthoDB" id="410058at2759"/>
<keyword evidence="9" id="KW-0325">Glycoprotein</keyword>